<dbReference type="InterPro" id="IPR036397">
    <property type="entry name" value="RNaseH_sf"/>
</dbReference>
<dbReference type="SUPFAM" id="SSF53098">
    <property type="entry name" value="Ribonuclease H-like"/>
    <property type="match status" value="1"/>
</dbReference>
<protein>
    <recommendedName>
        <fullName evidence="3">Integrase catalytic domain-containing protein</fullName>
    </recommendedName>
</protein>
<dbReference type="PANTHER" id="PTHR45835">
    <property type="entry name" value="YALI0A06105P"/>
    <property type="match status" value="1"/>
</dbReference>
<dbReference type="Proteomes" id="UP001234989">
    <property type="component" value="Chromosome 6"/>
</dbReference>
<keyword evidence="2" id="KW-1185">Reference proteome</keyword>
<dbReference type="GO" id="GO:0003676">
    <property type="term" value="F:nucleic acid binding"/>
    <property type="evidence" value="ECO:0007669"/>
    <property type="project" value="InterPro"/>
</dbReference>
<sequence>MDFVTELPSTLGKFDSVWVIVDRLTKSVHFIPVKTNYNVEHLVRIYIREIVRLHVVPISIMSDRSHQFTSHLWSFIQERIGLPTTASPSWVLVWKLKLGKVNATGYAMTLGPPHHLIASHWPTHCVV</sequence>
<organism evidence="1 2">
    <name type="scientific">Solanum verrucosum</name>
    <dbReference type="NCBI Taxonomy" id="315347"/>
    <lineage>
        <taxon>Eukaryota</taxon>
        <taxon>Viridiplantae</taxon>
        <taxon>Streptophyta</taxon>
        <taxon>Embryophyta</taxon>
        <taxon>Tracheophyta</taxon>
        <taxon>Spermatophyta</taxon>
        <taxon>Magnoliopsida</taxon>
        <taxon>eudicotyledons</taxon>
        <taxon>Gunneridae</taxon>
        <taxon>Pentapetalae</taxon>
        <taxon>asterids</taxon>
        <taxon>lamiids</taxon>
        <taxon>Solanales</taxon>
        <taxon>Solanaceae</taxon>
        <taxon>Solanoideae</taxon>
        <taxon>Solaneae</taxon>
        <taxon>Solanum</taxon>
    </lineage>
</organism>
<dbReference type="PANTHER" id="PTHR45835:SF108">
    <property type="entry name" value="INTEGRASE ZINC-BINDING DOMAIN-CONTAINING PROTEIN"/>
    <property type="match status" value="1"/>
</dbReference>
<reference evidence="1" key="1">
    <citation type="submission" date="2023-08" db="EMBL/GenBank/DDBJ databases">
        <title>A de novo genome assembly of Solanum verrucosum Schlechtendal, a Mexican diploid species geographically isolated from the other diploid A-genome species in potato relatives.</title>
        <authorList>
            <person name="Hosaka K."/>
        </authorList>
    </citation>
    <scope>NUCLEOTIDE SEQUENCE</scope>
    <source>
        <tissue evidence="1">Young leaves</tissue>
    </source>
</reference>
<evidence type="ECO:0000313" key="1">
    <source>
        <dbReference type="EMBL" id="WMV33962.1"/>
    </source>
</evidence>
<proteinExistence type="predicted"/>
<dbReference type="InterPro" id="IPR012337">
    <property type="entry name" value="RNaseH-like_sf"/>
</dbReference>
<accession>A0AAF0R4V9</accession>
<gene>
    <name evidence="1" type="ORF">MTR67_027347</name>
</gene>
<dbReference type="Gene3D" id="3.30.420.10">
    <property type="entry name" value="Ribonuclease H-like superfamily/Ribonuclease H"/>
    <property type="match status" value="1"/>
</dbReference>
<evidence type="ECO:0000313" key="2">
    <source>
        <dbReference type="Proteomes" id="UP001234989"/>
    </source>
</evidence>
<name>A0AAF0R4V9_SOLVR</name>
<evidence type="ECO:0008006" key="3">
    <source>
        <dbReference type="Google" id="ProtNLM"/>
    </source>
</evidence>
<dbReference type="AlphaFoldDB" id="A0AAF0R4V9"/>
<dbReference type="EMBL" id="CP133617">
    <property type="protein sequence ID" value="WMV33962.1"/>
    <property type="molecule type" value="Genomic_DNA"/>
</dbReference>